<evidence type="ECO:0000259" key="4">
    <source>
        <dbReference type="PROSITE" id="PS51123"/>
    </source>
</evidence>
<feature type="domain" description="OmpA-like" evidence="4">
    <location>
        <begin position="146"/>
        <end position="254"/>
    </location>
</feature>
<dbReference type="EMBL" id="JAGINP010000005">
    <property type="protein sequence ID" value="MBP2291932.1"/>
    <property type="molecule type" value="Genomic_DNA"/>
</dbReference>
<name>A0ABS4SH80_9PROT</name>
<sequence>MRVLSTAALAATVGATLSAPADAEINPAAAQAAQPPSESAKLTLENAQPLPVPPRPDVGARKAPPAPARFKAPTVLTAPELPQIQVGATPAPPPPPAGAPPVQSAAKSPAPNAAPAPTPGQSAPPPQTRTQTAALPPAAQPPSQAPRPAAKTAPLSLTFDPTASSLPDSAEAPLSGIAERMRGNPTLRLQLRAYAEGTPDTVREARQLSLARALAVRERLGAAGVASTRVDIRALGIDAAGGTPDRVDIEFLNE</sequence>
<dbReference type="PROSITE" id="PS51123">
    <property type="entry name" value="OMPA_2"/>
    <property type="match status" value="1"/>
</dbReference>
<evidence type="ECO:0000256" key="2">
    <source>
        <dbReference type="SAM" id="MobiDB-lite"/>
    </source>
</evidence>
<feature type="chain" id="PRO_5047526761" evidence="3">
    <location>
        <begin position="24"/>
        <end position="254"/>
    </location>
</feature>
<proteinExistence type="predicted"/>
<evidence type="ECO:0000256" key="1">
    <source>
        <dbReference type="PROSITE-ProRule" id="PRU00473"/>
    </source>
</evidence>
<feature type="compositionally biased region" description="Low complexity" evidence="2">
    <location>
        <begin position="26"/>
        <end position="40"/>
    </location>
</feature>
<dbReference type="RefSeq" id="WP_246500513.1">
    <property type="nucleotide sequence ID" value="NZ_JAGINP010000005.1"/>
</dbReference>
<protein>
    <submittedName>
        <fullName evidence="5">Outer membrane protein OmpA-like peptidoglycan-associated protein</fullName>
    </submittedName>
</protein>
<organism evidence="5 6">
    <name type="scientific">Azospirillum rugosum</name>
    <dbReference type="NCBI Taxonomy" id="416170"/>
    <lineage>
        <taxon>Bacteria</taxon>
        <taxon>Pseudomonadati</taxon>
        <taxon>Pseudomonadota</taxon>
        <taxon>Alphaproteobacteria</taxon>
        <taxon>Rhodospirillales</taxon>
        <taxon>Azospirillaceae</taxon>
        <taxon>Azospirillum</taxon>
    </lineage>
</organism>
<dbReference type="Pfam" id="PF00691">
    <property type="entry name" value="OmpA"/>
    <property type="match status" value="1"/>
</dbReference>
<keyword evidence="1" id="KW-0472">Membrane</keyword>
<dbReference type="SUPFAM" id="SSF103088">
    <property type="entry name" value="OmpA-like"/>
    <property type="match status" value="1"/>
</dbReference>
<comment type="caution">
    <text evidence="5">The sequence shown here is derived from an EMBL/GenBank/DDBJ whole genome shotgun (WGS) entry which is preliminary data.</text>
</comment>
<feature type="compositionally biased region" description="Pro residues" evidence="2">
    <location>
        <begin position="90"/>
        <end position="99"/>
    </location>
</feature>
<keyword evidence="3" id="KW-0732">Signal</keyword>
<reference evidence="5 6" key="1">
    <citation type="submission" date="2021-03" db="EMBL/GenBank/DDBJ databases">
        <title>Genomic Encyclopedia of Type Strains, Phase III (KMG-III): the genomes of soil and plant-associated and newly described type strains.</title>
        <authorList>
            <person name="Whitman W."/>
        </authorList>
    </citation>
    <scope>NUCLEOTIDE SEQUENCE [LARGE SCALE GENOMIC DNA]</scope>
    <source>
        <strain evidence="5 6">IMMIB AFH-6</strain>
    </source>
</reference>
<feature type="compositionally biased region" description="Low complexity" evidence="2">
    <location>
        <begin position="128"/>
        <end position="137"/>
    </location>
</feature>
<dbReference type="InterPro" id="IPR006665">
    <property type="entry name" value="OmpA-like"/>
</dbReference>
<accession>A0ABS4SH80</accession>
<evidence type="ECO:0000313" key="5">
    <source>
        <dbReference type="EMBL" id="MBP2291932.1"/>
    </source>
</evidence>
<dbReference type="InterPro" id="IPR036737">
    <property type="entry name" value="OmpA-like_sf"/>
</dbReference>
<evidence type="ECO:0000256" key="3">
    <source>
        <dbReference type="SAM" id="SignalP"/>
    </source>
</evidence>
<dbReference type="Gene3D" id="3.30.1330.60">
    <property type="entry name" value="OmpA-like domain"/>
    <property type="match status" value="1"/>
</dbReference>
<feature type="signal peptide" evidence="3">
    <location>
        <begin position="1"/>
        <end position="23"/>
    </location>
</feature>
<dbReference type="Proteomes" id="UP000781958">
    <property type="component" value="Unassembled WGS sequence"/>
</dbReference>
<gene>
    <name evidence="5" type="ORF">J2851_001693</name>
</gene>
<feature type="region of interest" description="Disordered" evidence="2">
    <location>
        <begin position="26"/>
        <end position="170"/>
    </location>
</feature>
<feature type="compositionally biased region" description="Pro residues" evidence="2">
    <location>
        <begin position="112"/>
        <end position="127"/>
    </location>
</feature>
<evidence type="ECO:0000313" key="6">
    <source>
        <dbReference type="Proteomes" id="UP000781958"/>
    </source>
</evidence>
<keyword evidence="6" id="KW-1185">Reference proteome</keyword>